<organism evidence="3 4">
    <name type="scientific">Paraburkholderia lacunae</name>
    <dbReference type="NCBI Taxonomy" id="2211104"/>
    <lineage>
        <taxon>Bacteria</taxon>
        <taxon>Pseudomonadati</taxon>
        <taxon>Pseudomonadota</taxon>
        <taxon>Betaproteobacteria</taxon>
        <taxon>Burkholderiales</taxon>
        <taxon>Burkholderiaceae</taxon>
        <taxon>Paraburkholderia</taxon>
    </lineage>
</organism>
<comment type="caution">
    <text evidence="3">The sequence shown here is derived from an EMBL/GenBank/DDBJ whole genome shotgun (WGS) entry which is preliminary data.</text>
</comment>
<keyword evidence="1" id="KW-0732">Signal</keyword>
<feature type="chain" id="PRO_5016571036" description="ABC-type transport auxiliary lipoprotein component domain-containing protein" evidence="1">
    <location>
        <begin position="21"/>
        <end position="200"/>
    </location>
</feature>
<dbReference type="InterPro" id="IPR005586">
    <property type="entry name" value="ABC_trans_aux"/>
</dbReference>
<evidence type="ECO:0000313" key="3">
    <source>
        <dbReference type="EMBL" id="RDK00824.1"/>
    </source>
</evidence>
<dbReference type="SUPFAM" id="SSF159594">
    <property type="entry name" value="XCC0632-like"/>
    <property type="match status" value="1"/>
</dbReference>
<dbReference type="AlphaFoldDB" id="A0A370N5C4"/>
<dbReference type="Gene3D" id="3.40.50.10610">
    <property type="entry name" value="ABC-type transport auxiliary lipoprotein component"/>
    <property type="match status" value="1"/>
</dbReference>
<gene>
    <name evidence="3" type="ORF">DLM46_20995</name>
</gene>
<dbReference type="PROSITE" id="PS51257">
    <property type="entry name" value="PROKAR_LIPOPROTEIN"/>
    <property type="match status" value="1"/>
</dbReference>
<dbReference type="RefSeq" id="WP_115103407.1">
    <property type="nucleotide sequence ID" value="NZ_QHKS01000013.1"/>
</dbReference>
<dbReference type="EMBL" id="QHKS01000013">
    <property type="protein sequence ID" value="RDK00824.1"/>
    <property type="molecule type" value="Genomic_DNA"/>
</dbReference>
<dbReference type="Pfam" id="PF03886">
    <property type="entry name" value="ABC_trans_aux"/>
    <property type="match status" value="1"/>
</dbReference>
<dbReference type="Proteomes" id="UP000254875">
    <property type="component" value="Unassembled WGS sequence"/>
</dbReference>
<feature type="domain" description="ABC-type transport auxiliary lipoprotein component" evidence="2">
    <location>
        <begin position="29"/>
        <end position="186"/>
    </location>
</feature>
<proteinExistence type="predicted"/>
<evidence type="ECO:0000259" key="2">
    <source>
        <dbReference type="Pfam" id="PF03886"/>
    </source>
</evidence>
<sequence length="200" mass="21345">MSRFPSLALSMIVLTLFAGCATSPSSKFYTLSPVQIVEQRPSASPIAIAIDPVTVPELVDRSQIVMKLDANRVSIDEFARWADPLKSQIPRVLAADLAQIMPGAIVSTYPQRVGDNAYHVSVDVQTFDSSADGTVALAVLWSVRPPKRSEPFSGRSVVHEAVSGPGYDALVNAHSRALASVANDIAAATRRSMPAITSKD</sequence>
<dbReference type="OrthoDB" id="1494661at2"/>
<keyword evidence="4" id="KW-1185">Reference proteome</keyword>
<evidence type="ECO:0000256" key="1">
    <source>
        <dbReference type="SAM" id="SignalP"/>
    </source>
</evidence>
<protein>
    <recommendedName>
        <fullName evidence="2">ABC-type transport auxiliary lipoprotein component domain-containing protein</fullName>
    </recommendedName>
</protein>
<feature type="signal peptide" evidence="1">
    <location>
        <begin position="1"/>
        <end position="20"/>
    </location>
</feature>
<name>A0A370N5C4_9BURK</name>
<accession>A0A370N5C4</accession>
<reference evidence="4" key="1">
    <citation type="submission" date="2018-05" db="EMBL/GenBank/DDBJ databases">
        <authorList>
            <person name="Feng T."/>
        </authorList>
    </citation>
    <scope>NUCLEOTIDE SEQUENCE [LARGE SCALE GENOMIC DNA]</scope>
    <source>
        <strain evidence="4">S27</strain>
    </source>
</reference>
<evidence type="ECO:0000313" key="4">
    <source>
        <dbReference type="Proteomes" id="UP000254875"/>
    </source>
</evidence>